<dbReference type="GO" id="GO:0080120">
    <property type="term" value="P:CAAX-box protein maturation"/>
    <property type="evidence" value="ECO:0007669"/>
    <property type="project" value="UniProtKB-ARBA"/>
</dbReference>
<keyword evidence="1" id="KW-1133">Transmembrane helix</keyword>
<dbReference type="InterPro" id="IPR003675">
    <property type="entry name" value="Rce1/LyrA-like_dom"/>
</dbReference>
<dbReference type="InterPro" id="IPR052710">
    <property type="entry name" value="CAAX_protease"/>
</dbReference>
<evidence type="ECO:0000259" key="2">
    <source>
        <dbReference type="Pfam" id="PF02517"/>
    </source>
</evidence>
<dbReference type="GO" id="GO:0004175">
    <property type="term" value="F:endopeptidase activity"/>
    <property type="evidence" value="ECO:0007669"/>
    <property type="project" value="UniProtKB-ARBA"/>
</dbReference>
<sequence>MNKLYEKNELTFALVCIAAYCALQSAANPLNRLLGVDYAASALLGIAQAAALFLFLKKNNLLKRYGLCRSAVPARRFLYYLPLMFLATRNFWSGFALRLDIAGVVCYTACMLCVGFLEEVIFRGFLFRAMAKENVKTAIVVSSVTFGLGHLLNLVNGSGAGLAENLFQVTGAMAIGFLFVTLFFRGGSLLPCIAAHAAINVTAVFSNDAGLTMETRMVLHLILMAVAVAYALFLTRTLPQRGEPGNTAG</sequence>
<comment type="caution">
    <text evidence="3">The sequence shown here is derived from an EMBL/GenBank/DDBJ whole genome shotgun (WGS) entry which is preliminary data.</text>
</comment>
<dbReference type="PANTHER" id="PTHR36435:SF1">
    <property type="entry name" value="CAAX AMINO TERMINAL PROTEASE FAMILY PROTEIN"/>
    <property type="match status" value="1"/>
</dbReference>
<feature type="transmembrane region" description="Helical" evidence="1">
    <location>
        <begin position="36"/>
        <end position="56"/>
    </location>
</feature>
<dbReference type="GO" id="GO:0008237">
    <property type="term" value="F:metallopeptidase activity"/>
    <property type="evidence" value="ECO:0007669"/>
    <property type="project" value="UniProtKB-KW"/>
</dbReference>
<keyword evidence="1" id="KW-0812">Transmembrane</keyword>
<evidence type="ECO:0000313" key="4">
    <source>
        <dbReference type="Proteomes" id="UP000886819"/>
    </source>
</evidence>
<name>A0A9D0YW69_9FIRM</name>
<dbReference type="EMBL" id="DVFI01000092">
    <property type="protein sequence ID" value="HIQ63194.1"/>
    <property type="molecule type" value="Genomic_DNA"/>
</dbReference>
<feature type="transmembrane region" description="Helical" evidence="1">
    <location>
        <begin position="134"/>
        <end position="154"/>
    </location>
</feature>
<proteinExistence type="predicted"/>
<organism evidence="3 4">
    <name type="scientific">Candidatus Avichristensenella intestinipullorum</name>
    <dbReference type="NCBI Taxonomy" id="2840693"/>
    <lineage>
        <taxon>Bacteria</taxon>
        <taxon>Bacillati</taxon>
        <taxon>Bacillota</taxon>
        <taxon>Clostridia</taxon>
        <taxon>Candidatus Avichristensenella</taxon>
    </lineage>
</organism>
<evidence type="ECO:0000313" key="3">
    <source>
        <dbReference type="EMBL" id="HIQ63194.1"/>
    </source>
</evidence>
<dbReference type="AlphaFoldDB" id="A0A9D0YW69"/>
<keyword evidence="3" id="KW-0482">Metalloprotease</keyword>
<keyword evidence="1" id="KW-0472">Membrane</keyword>
<accession>A0A9D0YW69</accession>
<gene>
    <name evidence="3" type="ORF">IAA66_06350</name>
</gene>
<reference evidence="3" key="2">
    <citation type="journal article" date="2021" name="PeerJ">
        <title>Extensive microbial diversity within the chicken gut microbiome revealed by metagenomics and culture.</title>
        <authorList>
            <person name="Gilroy R."/>
            <person name="Ravi A."/>
            <person name="Getino M."/>
            <person name="Pursley I."/>
            <person name="Horton D.L."/>
            <person name="Alikhan N.F."/>
            <person name="Baker D."/>
            <person name="Gharbi K."/>
            <person name="Hall N."/>
            <person name="Watson M."/>
            <person name="Adriaenssens E.M."/>
            <person name="Foster-Nyarko E."/>
            <person name="Jarju S."/>
            <person name="Secka A."/>
            <person name="Antonio M."/>
            <person name="Oren A."/>
            <person name="Chaudhuri R.R."/>
            <person name="La Ragione R."/>
            <person name="Hildebrand F."/>
            <person name="Pallen M.J."/>
        </authorList>
    </citation>
    <scope>NUCLEOTIDE SEQUENCE</scope>
    <source>
        <strain evidence="3">ChiHile30-977</strain>
    </source>
</reference>
<keyword evidence="3" id="KW-0645">Protease</keyword>
<dbReference type="PANTHER" id="PTHR36435">
    <property type="entry name" value="SLR1288 PROTEIN"/>
    <property type="match status" value="1"/>
</dbReference>
<keyword evidence="3" id="KW-0378">Hydrolase</keyword>
<feature type="transmembrane region" description="Helical" evidence="1">
    <location>
        <begin position="101"/>
        <end position="122"/>
    </location>
</feature>
<dbReference type="Proteomes" id="UP000886819">
    <property type="component" value="Unassembled WGS sequence"/>
</dbReference>
<dbReference type="Pfam" id="PF02517">
    <property type="entry name" value="Rce1-like"/>
    <property type="match status" value="1"/>
</dbReference>
<protein>
    <submittedName>
        <fullName evidence="3">CPBP family intramembrane metalloprotease</fullName>
    </submittedName>
</protein>
<feature type="transmembrane region" description="Helical" evidence="1">
    <location>
        <begin position="77"/>
        <end position="95"/>
    </location>
</feature>
<evidence type="ECO:0000256" key="1">
    <source>
        <dbReference type="SAM" id="Phobius"/>
    </source>
</evidence>
<feature type="domain" description="CAAX prenyl protease 2/Lysostaphin resistance protein A-like" evidence="2">
    <location>
        <begin position="106"/>
        <end position="201"/>
    </location>
</feature>
<reference evidence="3" key="1">
    <citation type="submission" date="2020-10" db="EMBL/GenBank/DDBJ databases">
        <authorList>
            <person name="Gilroy R."/>
        </authorList>
    </citation>
    <scope>NUCLEOTIDE SEQUENCE</scope>
    <source>
        <strain evidence="3">ChiHile30-977</strain>
    </source>
</reference>
<feature type="transmembrane region" description="Helical" evidence="1">
    <location>
        <begin position="217"/>
        <end position="234"/>
    </location>
</feature>